<keyword evidence="1" id="KW-0175">Coiled coil</keyword>
<protein>
    <submittedName>
        <fullName evidence="3">(rape) hypothetical protein</fullName>
    </submittedName>
</protein>
<proteinExistence type="predicted"/>
<evidence type="ECO:0000256" key="2">
    <source>
        <dbReference type="SAM" id="Phobius"/>
    </source>
</evidence>
<feature type="coiled-coil region" evidence="1">
    <location>
        <begin position="48"/>
        <end position="75"/>
    </location>
</feature>
<gene>
    <name evidence="3" type="ORF">DARMORV10_C07P03010.1</name>
</gene>
<sequence>MTELISKSIKIHIAGIIGVAMRLKGRYVRLENDNHIFKWVDEAFTDEIRQLDYQVRMLEEEVQVLKATIRSEGNKIISGGHLILGLSVVVVVGFGFFDVQVIPKAMTKLNFLFFLSFSYVSPKLCEVERL</sequence>
<dbReference type="AlphaFoldDB" id="A0A816LMB8"/>
<evidence type="ECO:0000256" key="1">
    <source>
        <dbReference type="SAM" id="Coils"/>
    </source>
</evidence>
<dbReference type="Proteomes" id="UP001295469">
    <property type="component" value="Chromosome C07"/>
</dbReference>
<keyword evidence="2" id="KW-1133">Transmembrane helix</keyword>
<keyword evidence="2" id="KW-0472">Membrane</keyword>
<feature type="transmembrane region" description="Helical" evidence="2">
    <location>
        <begin position="76"/>
        <end position="97"/>
    </location>
</feature>
<name>A0A816LMB8_BRANA</name>
<organism evidence="3">
    <name type="scientific">Brassica napus</name>
    <name type="common">Rape</name>
    <dbReference type="NCBI Taxonomy" id="3708"/>
    <lineage>
        <taxon>Eukaryota</taxon>
        <taxon>Viridiplantae</taxon>
        <taxon>Streptophyta</taxon>
        <taxon>Embryophyta</taxon>
        <taxon>Tracheophyta</taxon>
        <taxon>Spermatophyta</taxon>
        <taxon>Magnoliopsida</taxon>
        <taxon>eudicotyledons</taxon>
        <taxon>Gunneridae</taxon>
        <taxon>Pentapetalae</taxon>
        <taxon>rosids</taxon>
        <taxon>malvids</taxon>
        <taxon>Brassicales</taxon>
        <taxon>Brassicaceae</taxon>
        <taxon>Brassiceae</taxon>
        <taxon>Brassica</taxon>
    </lineage>
</organism>
<accession>A0A816LMB8</accession>
<dbReference type="EMBL" id="HG994371">
    <property type="protein sequence ID" value="CAF1947728.1"/>
    <property type="molecule type" value="Genomic_DNA"/>
</dbReference>
<keyword evidence="2" id="KW-0812">Transmembrane</keyword>
<evidence type="ECO:0000313" key="3">
    <source>
        <dbReference type="EMBL" id="CAF1947728.1"/>
    </source>
</evidence>
<reference evidence="3" key="1">
    <citation type="submission" date="2021-01" db="EMBL/GenBank/DDBJ databases">
        <authorList>
            <consortium name="Genoscope - CEA"/>
            <person name="William W."/>
        </authorList>
    </citation>
    <scope>NUCLEOTIDE SEQUENCE</scope>
</reference>